<gene>
    <name evidence="3" type="ORF">METZ01_LOCUS146268</name>
</gene>
<accession>A0A381ZWF4</accession>
<dbReference type="CDD" id="cd07302">
    <property type="entry name" value="CHD"/>
    <property type="match status" value="1"/>
</dbReference>
<dbReference type="PROSITE" id="PS50005">
    <property type="entry name" value="TPR"/>
    <property type="match status" value="4"/>
</dbReference>
<proteinExistence type="predicted"/>
<dbReference type="Pfam" id="PF13424">
    <property type="entry name" value="TPR_12"/>
    <property type="match status" value="3"/>
</dbReference>
<reference evidence="3" key="1">
    <citation type="submission" date="2018-05" db="EMBL/GenBank/DDBJ databases">
        <authorList>
            <person name="Lanie J.A."/>
            <person name="Ng W.-L."/>
            <person name="Kazmierczak K.M."/>
            <person name="Andrzejewski T.M."/>
            <person name="Davidsen T.M."/>
            <person name="Wayne K.J."/>
            <person name="Tettelin H."/>
            <person name="Glass J.I."/>
            <person name="Rusch D."/>
            <person name="Podicherti R."/>
            <person name="Tsui H.-C.T."/>
            <person name="Winkler M.E."/>
        </authorList>
    </citation>
    <scope>NUCLEOTIDE SEQUENCE</scope>
</reference>
<dbReference type="InterPro" id="IPR001054">
    <property type="entry name" value="A/G_cyclase"/>
</dbReference>
<dbReference type="GO" id="GO:0035556">
    <property type="term" value="P:intracellular signal transduction"/>
    <property type="evidence" value="ECO:0007669"/>
    <property type="project" value="InterPro"/>
</dbReference>
<evidence type="ECO:0000256" key="1">
    <source>
        <dbReference type="SAM" id="Phobius"/>
    </source>
</evidence>
<protein>
    <recommendedName>
        <fullName evidence="2">Guanylate cyclase domain-containing protein</fullName>
    </recommendedName>
</protein>
<dbReference type="EMBL" id="UINC01022880">
    <property type="protein sequence ID" value="SVA93414.1"/>
    <property type="molecule type" value="Genomic_DNA"/>
</dbReference>
<dbReference type="PROSITE" id="PS50125">
    <property type="entry name" value="GUANYLATE_CYCLASE_2"/>
    <property type="match status" value="1"/>
</dbReference>
<dbReference type="SUPFAM" id="SSF55073">
    <property type="entry name" value="Nucleotide cyclase"/>
    <property type="match status" value="1"/>
</dbReference>
<keyword evidence="1" id="KW-0472">Membrane</keyword>
<dbReference type="Gene3D" id="3.30.70.1230">
    <property type="entry name" value="Nucleotide cyclase"/>
    <property type="match status" value="1"/>
</dbReference>
<dbReference type="PANTHER" id="PTHR10098">
    <property type="entry name" value="RAPSYN-RELATED"/>
    <property type="match status" value="1"/>
</dbReference>
<dbReference type="AlphaFoldDB" id="A0A381ZWF4"/>
<evidence type="ECO:0000259" key="2">
    <source>
        <dbReference type="PROSITE" id="PS50125"/>
    </source>
</evidence>
<dbReference type="PANTHER" id="PTHR10098:SF108">
    <property type="entry name" value="TETRATRICOPEPTIDE REPEAT PROTEIN 28"/>
    <property type="match status" value="1"/>
</dbReference>
<sequence>MSSSDKPTRKLAAIMFTDIAGFTALSSKDSLKASELLKTQRYLLSPLVEQHGGLWMKEIGDGLLLTFDSATNAVECAVAIQNESKGVEDLNLRIGIHEGEVIKQDNDVIGDDVNIASRIEPFSAVGGIAVSQKIQQAISSNQEFETKYIGIPKLKGVAQEVKVYCITSHNLPETKLSDVSAKLEEEISGKYRWNIFTYTGLALTVIGIGFWISVSFLGLSFGSDNGVPSIGILMMENRGSEEDEFWSLGITEDLIIKVASAGLIRVSPSKEIREVDMSQEFKEIADKLRVKFLLTSSIYKRDDGFDLRSQLIEAKSGVSKYANKWSEPLNNSPNIVGRLAHDILKTLEVPTKQEITRAPTENTEAYEFYLKARYKFWNRKNIEDTNIARGLLNKAIKLDDKLLSAKRLLSFTYNAEGNYAKALDIQTGILKQAKALGDKNEMGNSRQNMGVIYNIKGDYEKAMDCFNYSMEIAEELGNKAGVAASLNGMGLIYWRTGETEKAFECYTRTLRINEELDNRPGVGYALKALGVLYRTKGNYDKALENYTHSLEISEEFGIKRGIGHELNNIGIIYEKMGDSDKSLDYTTRSLDIAHELNDKYGEAGALHTLGLVYLAKGELDKGIGFFERSLTMQKEIGVGANDLVGTTAYLFLSYKRIGKKYEQDELFKLIEQSDKLEFEINFCIYQLLEDKIYLETAHTQIQEIANNLESGTINKFLSYPVPIAIIEEWEKVKNPTSL</sequence>
<keyword evidence="1" id="KW-1133">Transmembrane helix</keyword>
<dbReference type="SMART" id="SM00044">
    <property type="entry name" value="CYCc"/>
    <property type="match status" value="1"/>
</dbReference>
<dbReference type="Pfam" id="PF00211">
    <property type="entry name" value="Guanylate_cyc"/>
    <property type="match status" value="1"/>
</dbReference>
<evidence type="ECO:0000313" key="3">
    <source>
        <dbReference type="EMBL" id="SVA93414.1"/>
    </source>
</evidence>
<name>A0A381ZWF4_9ZZZZ</name>
<dbReference type="InterPro" id="IPR011990">
    <property type="entry name" value="TPR-like_helical_dom_sf"/>
</dbReference>
<keyword evidence="1" id="KW-0812">Transmembrane</keyword>
<dbReference type="SUPFAM" id="SSF48452">
    <property type="entry name" value="TPR-like"/>
    <property type="match status" value="1"/>
</dbReference>
<feature type="domain" description="Guanylate cyclase" evidence="2">
    <location>
        <begin position="13"/>
        <end position="120"/>
    </location>
</feature>
<dbReference type="GO" id="GO:0009190">
    <property type="term" value="P:cyclic nucleotide biosynthetic process"/>
    <property type="evidence" value="ECO:0007669"/>
    <property type="project" value="InterPro"/>
</dbReference>
<organism evidence="3">
    <name type="scientific">marine metagenome</name>
    <dbReference type="NCBI Taxonomy" id="408172"/>
    <lineage>
        <taxon>unclassified sequences</taxon>
        <taxon>metagenomes</taxon>
        <taxon>ecological metagenomes</taxon>
    </lineage>
</organism>
<dbReference type="InterPro" id="IPR019734">
    <property type="entry name" value="TPR_rpt"/>
</dbReference>
<dbReference type="InterPro" id="IPR029787">
    <property type="entry name" value="Nucleotide_cyclase"/>
</dbReference>
<dbReference type="SMART" id="SM00028">
    <property type="entry name" value="TPR"/>
    <property type="match status" value="5"/>
</dbReference>
<dbReference type="Gene3D" id="1.25.40.10">
    <property type="entry name" value="Tetratricopeptide repeat domain"/>
    <property type="match status" value="1"/>
</dbReference>
<feature type="transmembrane region" description="Helical" evidence="1">
    <location>
        <begin position="195"/>
        <end position="219"/>
    </location>
</feature>